<keyword evidence="2" id="KW-0479">Metal-binding</keyword>
<evidence type="ECO:0000256" key="7">
    <source>
        <dbReference type="ARBA" id="ARBA00023242"/>
    </source>
</evidence>
<organism evidence="9 10">
    <name type="scientific">Cytospora mali</name>
    <name type="common">Apple Valsa canker fungus</name>
    <name type="synonym">Valsa mali</name>
    <dbReference type="NCBI Taxonomy" id="578113"/>
    <lineage>
        <taxon>Eukaryota</taxon>
        <taxon>Fungi</taxon>
        <taxon>Dikarya</taxon>
        <taxon>Ascomycota</taxon>
        <taxon>Pezizomycotina</taxon>
        <taxon>Sordariomycetes</taxon>
        <taxon>Sordariomycetidae</taxon>
        <taxon>Diaporthales</taxon>
        <taxon>Cytosporaceae</taxon>
        <taxon>Cytospora</taxon>
    </lineage>
</organism>
<protein>
    <submittedName>
        <fullName evidence="9">Pyrimidine pathway regulatory protein 1</fullName>
    </submittedName>
</protein>
<dbReference type="GO" id="GO:0005634">
    <property type="term" value="C:nucleus"/>
    <property type="evidence" value="ECO:0007669"/>
    <property type="project" value="UniProtKB-SubCell"/>
</dbReference>
<dbReference type="OrthoDB" id="25921at2759"/>
<keyword evidence="7" id="KW-0539">Nucleus</keyword>
<comment type="subcellular location">
    <subcellularLocation>
        <location evidence="1">Nucleus</location>
    </subcellularLocation>
</comment>
<evidence type="ECO:0000256" key="6">
    <source>
        <dbReference type="ARBA" id="ARBA00023163"/>
    </source>
</evidence>
<keyword evidence="5" id="KW-0238">DNA-binding</keyword>
<dbReference type="GO" id="GO:0000981">
    <property type="term" value="F:DNA-binding transcription factor activity, RNA polymerase II-specific"/>
    <property type="evidence" value="ECO:0007669"/>
    <property type="project" value="TreeGrafter"/>
</dbReference>
<keyword evidence="4" id="KW-0805">Transcription regulation</keyword>
<dbReference type="STRING" id="694573.A0A194VDG6"/>
<evidence type="ECO:0000256" key="4">
    <source>
        <dbReference type="ARBA" id="ARBA00023015"/>
    </source>
</evidence>
<dbReference type="EMBL" id="KN714788">
    <property type="protein sequence ID" value="KUI61811.1"/>
    <property type="molecule type" value="Genomic_DNA"/>
</dbReference>
<dbReference type="GO" id="GO:0045944">
    <property type="term" value="P:positive regulation of transcription by RNA polymerase II"/>
    <property type="evidence" value="ECO:0007669"/>
    <property type="project" value="TreeGrafter"/>
</dbReference>
<evidence type="ECO:0000259" key="8">
    <source>
        <dbReference type="Pfam" id="PF04082"/>
    </source>
</evidence>
<dbReference type="GO" id="GO:0043565">
    <property type="term" value="F:sequence-specific DNA binding"/>
    <property type="evidence" value="ECO:0007669"/>
    <property type="project" value="TreeGrafter"/>
</dbReference>
<dbReference type="Pfam" id="PF04082">
    <property type="entry name" value="Fungal_trans"/>
    <property type="match status" value="1"/>
</dbReference>
<name>A0A194VDG6_CYTMA</name>
<dbReference type="PANTHER" id="PTHR47782:SF2">
    <property type="entry name" value="TRANSCRIPTION FACTOR, PUTATIVE (AFU_ORTHOLOGUE AFUA_4G12570)-RELATED"/>
    <property type="match status" value="1"/>
</dbReference>
<keyword evidence="3" id="KW-0862">Zinc</keyword>
<gene>
    <name evidence="9" type="ORF">VP1G_08965</name>
</gene>
<proteinExistence type="predicted"/>
<dbReference type="InterPro" id="IPR052202">
    <property type="entry name" value="Yeast_MetPath_Reg"/>
</dbReference>
<reference evidence="10" key="1">
    <citation type="submission" date="2014-12" db="EMBL/GenBank/DDBJ databases">
        <title>Genome Sequence of Valsa Canker Pathogens Uncovers a Specific Adaption of Colonization on Woody Bark.</title>
        <authorList>
            <person name="Yin Z."/>
            <person name="Liu H."/>
            <person name="Gao X."/>
            <person name="Li Z."/>
            <person name="Song N."/>
            <person name="Ke X."/>
            <person name="Dai Q."/>
            <person name="Wu Y."/>
            <person name="Sun Y."/>
            <person name="Xu J.-R."/>
            <person name="Kang Z.K."/>
            <person name="Wang L."/>
            <person name="Huang L."/>
        </authorList>
    </citation>
    <scope>NUCLEOTIDE SEQUENCE [LARGE SCALE GENOMIC DNA]</scope>
    <source>
        <strain evidence="10">SXYL134</strain>
    </source>
</reference>
<accession>A0A194VDG6</accession>
<feature type="domain" description="Xylanolytic transcriptional activator regulatory" evidence="8">
    <location>
        <begin position="80"/>
        <end position="266"/>
    </location>
</feature>
<dbReference type="GO" id="GO:0006351">
    <property type="term" value="P:DNA-templated transcription"/>
    <property type="evidence" value="ECO:0007669"/>
    <property type="project" value="InterPro"/>
</dbReference>
<keyword evidence="6" id="KW-0804">Transcription</keyword>
<dbReference type="GO" id="GO:0008270">
    <property type="term" value="F:zinc ion binding"/>
    <property type="evidence" value="ECO:0007669"/>
    <property type="project" value="InterPro"/>
</dbReference>
<dbReference type="AlphaFoldDB" id="A0A194VDG6"/>
<keyword evidence="10" id="KW-1185">Reference proteome</keyword>
<evidence type="ECO:0000256" key="5">
    <source>
        <dbReference type="ARBA" id="ARBA00023125"/>
    </source>
</evidence>
<evidence type="ECO:0000256" key="2">
    <source>
        <dbReference type="ARBA" id="ARBA00022723"/>
    </source>
</evidence>
<dbReference type="PANTHER" id="PTHR47782">
    <property type="entry name" value="ZN(II)2CYS6 TRANSCRIPTION FACTOR (EUROFUNG)-RELATED"/>
    <property type="match status" value="1"/>
</dbReference>
<dbReference type="CDD" id="cd12148">
    <property type="entry name" value="fungal_TF_MHR"/>
    <property type="match status" value="1"/>
</dbReference>
<evidence type="ECO:0000313" key="10">
    <source>
        <dbReference type="Proteomes" id="UP000078576"/>
    </source>
</evidence>
<dbReference type="InterPro" id="IPR007219">
    <property type="entry name" value="XnlR_reg_dom"/>
</dbReference>
<evidence type="ECO:0000313" key="9">
    <source>
        <dbReference type="EMBL" id="KUI61811.1"/>
    </source>
</evidence>
<dbReference type="Proteomes" id="UP000078576">
    <property type="component" value="Unassembled WGS sequence"/>
</dbReference>
<evidence type="ECO:0000256" key="1">
    <source>
        <dbReference type="ARBA" id="ARBA00004123"/>
    </source>
</evidence>
<sequence>MAQEARTCPGALEQMIWNYTNIHLPQYPCVQEKWLRPIFTRMLEIHSGDTDAALTMGVPPESGLSHFDYFAAFIALAISSITLTWKNETQARMASDAFFEVSLQHLRLILGATEVQRLQISLLLAHYAHMSPAKVDNWACIWNATRVVLELGLHKRSSEKPSHEQAGLRNQLFWVLYGMERSICTLLKLPLTFTEESITASLYLPSCATSEDETKKQSSASHLYRLRALETEVYRVLHLQDTQAQGQHTDLDSWIENITSRLDEWLETAEGFSKYQIFEFKMVQYSCLRARIYRPTPRLEARTPQARQACFDACSTIVEDYQQQAKRRRLFYPWHAVHILYEAAIVMLEACWALRDHVPSRQKARHILAVTIPDCLMLLSKVGQSWEDAAICAKYLIPIVNEVTVAFGDRVMTNAASPRKVSEMETTEKLHRLLFPEGLPAWGTPMATTESVTTDNEALAPLLGDITMAGGEEFDWPSDWNFLQDLSPSFRRNSPWTG</sequence>
<evidence type="ECO:0000256" key="3">
    <source>
        <dbReference type="ARBA" id="ARBA00022833"/>
    </source>
</evidence>